<keyword evidence="2" id="KW-1185">Reference proteome</keyword>
<dbReference type="RefSeq" id="WP_184828084.1">
    <property type="nucleotide sequence ID" value="NZ_BMTK01000036.1"/>
</dbReference>
<dbReference type="EMBL" id="JACHJI010000017">
    <property type="protein sequence ID" value="MBB4902613.1"/>
    <property type="molecule type" value="Genomic_DNA"/>
</dbReference>
<protein>
    <recommendedName>
        <fullName evidence="3">XRE family transcriptional regulator</fullName>
    </recommendedName>
</protein>
<dbReference type="AlphaFoldDB" id="A0A7W7PWL2"/>
<dbReference type="InterPro" id="IPR010982">
    <property type="entry name" value="Lambda_DNA-bd_dom_sf"/>
</dbReference>
<accession>A0A7W7PWL2</accession>
<dbReference type="Proteomes" id="UP000579523">
    <property type="component" value="Unassembled WGS sequence"/>
</dbReference>
<comment type="caution">
    <text evidence="1">The sequence shown here is derived from an EMBL/GenBank/DDBJ whole genome shotgun (WGS) entry which is preliminary data.</text>
</comment>
<reference evidence="1 2" key="1">
    <citation type="submission" date="2020-08" db="EMBL/GenBank/DDBJ databases">
        <title>Genomic Encyclopedia of Type Strains, Phase III (KMG-III): the genomes of soil and plant-associated and newly described type strains.</title>
        <authorList>
            <person name="Whitman W."/>
        </authorList>
    </citation>
    <scope>NUCLEOTIDE SEQUENCE [LARGE SCALE GENOMIC DNA]</scope>
    <source>
        <strain evidence="1 2">CECT 3273</strain>
    </source>
</reference>
<sequence>MCGKPLDEVLNTARLSQATGVTETDVRTLLDGGEPPTEDPDAMVRRRVRFLYETHTGDDGQPKDVRDIAAAIGQTTVWVRRLVAGDAKPNLVVGHALCKYYGVAPGFLTDSPADALNRELQPVVFDLEVQADPEKTLADLGVRSISGRSPMMEKQNWVALAQMVASMAEELRSVNTKLDRLQNSEGGR</sequence>
<dbReference type="Gene3D" id="1.10.260.40">
    <property type="entry name" value="lambda repressor-like DNA-binding domains"/>
    <property type="match status" value="1"/>
</dbReference>
<evidence type="ECO:0000313" key="2">
    <source>
        <dbReference type="Proteomes" id="UP000579523"/>
    </source>
</evidence>
<evidence type="ECO:0008006" key="3">
    <source>
        <dbReference type="Google" id="ProtNLM"/>
    </source>
</evidence>
<organism evidence="1 2">
    <name type="scientific">Streptomyces griseomycini</name>
    <dbReference type="NCBI Taxonomy" id="66895"/>
    <lineage>
        <taxon>Bacteria</taxon>
        <taxon>Bacillati</taxon>
        <taxon>Actinomycetota</taxon>
        <taxon>Actinomycetes</taxon>
        <taxon>Kitasatosporales</taxon>
        <taxon>Streptomycetaceae</taxon>
        <taxon>Streptomyces</taxon>
    </lineage>
</organism>
<proteinExistence type="predicted"/>
<name>A0A7W7PWL2_9ACTN</name>
<dbReference type="GO" id="GO:0003677">
    <property type="term" value="F:DNA binding"/>
    <property type="evidence" value="ECO:0007669"/>
    <property type="project" value="InterPro"/>
</dbReference>
<evidence type="ECO:0000313" key="1">
    <source>
        <dbReference type="EMBL" id="MBB4902613.1"/>
    </source>
</evidence>
<gene>
    <name evidence="1" type="ORF">FHS37_006710</name>
</gene>